<evidence type="ECO:0000256" key="1">
    <source>
        <dbReference type="ARBA" id="ARBA00011051"/>
    </source>
</evidence>
<keyword evidence="3" id="KW-0046">Antibiotic resistance</keyword>
<protein>
    <recommendedName>
        <fullName evidence="2">Bleomycin resistance protein</fullName>
    </recommendedName>
</protein>
<dbReference type="InterPro" id="IPR029068">
    <property type="entry name" value="Glyas_Bleomycin-R_OHBP_Dase"/>
</dbReference>
<evidence type="ECO:0000313" key="5">
    <source>
        <dbReference type="EMBL" id="VVP88916.1"/>
    </source>
</evidence>
<evidence type="ECO:0000256" key="3">
    <source>
        <dbReference type="ARBA" id="ARBA00023251"/>
    </source>
</evidence>
<proteinExistence type="inferred from homology"/>
<feature type="domain" description="VOC" evidence="4">
    <location>
        <begin position="4"/>
        <end position="134"/>
    </location>
</feature>
<dbReference type="CDD" id="cd08349">
    <property type="entry name" value="BLMA_like"/>
    <property type="match status" value="1"/>
</dbReference>
<sequence length="147" mass="17021">MFIRNKLVPELIVTDLPRSLQFWTNLIGFDVAYQRPEEGFAYLDLHGAQIMLEQHNSVEQQWLSAELVAPFGRGINLQIEVTCVDSVIERLQTAQWPLFLQREVVWYRAGDKEIGQCQFLVQDPDGYLVRLVENLGERSVFQSVTRP</sequence>
<evidence type="ECO:0000259" key="4">
    <source>
        <dbReference type="PROSITE" id="PS51819"/>
    </source>
</evidence>
<dbReference type="InterPro" id="IPR004360">
    <property type="entry name" value="Glyas_Fos-R_dOase_dom"/>
</dbReference>
<dbReference type="PROSITE" id="PS51819">
    <property type="entry name" value="VOC"/>
    <property type="match status" value="1"/>
</dbReference>
<name>A0A5E7SR65_PSEFL</name>
<evidence type="ECO:0000256" key="2">
    <source>
        <dbReference type="ARBA" id="ARBA00021572"/>
    </source>
</evidence>
<dbReference type="RefSeq" id="WP_150793005.1">
    <property type="nucleotide sequence ID" value="NZ_CABVJG010000003.1"/>
</dbReference>
<evidence type="ECO:0000313" key="6">
    <source>
        <dbReference type="Proteomes" id="UP000412311"/>
    </source>
</evidence>
<organism evidence="5 6">
    <name type="scientific">Pseudomonas fluorescens</name>
    <dbReference type="NCBI Taxonomy" id="294"/>
    <lineage>
        <taxon>Bacteria</taxon>
        <taxon>Pseudomonadati</taxon>
        <taxon>Pseudomonadota</taxon>
        <taxon>Gammaproteobacteria</taxon>
        <taxon>Pseudomonadales</taxon>
        <taxon>Pseudomonadaceae</taxon>
        <taxon>Pseudomonas</taxon>
    </lineage>
</organism>
<dbReference type="GO" id="GO:0046677">
    <property type="term" value="P:response to antibiotic"/>
    <property type="evidence" value="ECO:0007669"/>
    <property type="project" value="UniProtKB-KW"/>
</dbReference>
<dbReference type="Proteomes" id="UP000412311">
    <property type="component" value="Unassembled WGS sequence"/>
</dbReference>
<gene>
    <name evidence="5" type="ORF">PS925_01192</name>
</gene>
<dbReference type="Gene3D" id="3.10.180.10">
    <property type="entry name" value="2,3-Dihydroxybiphenyl 1,2-Dioxygenase, domain 1"/>
    <property type="match status" value="1"/>
</dbReference>
<dbReference type="AlphaFoldDB" id="A0A5E7SR65"/>
<dbReference type="EMBL" id="CABVJG010000003">
    <property type="protein sequence ID" value="VVP88916.1"/>
    <property type="molecule type" value="Genomic_DNA"/>
</dbReference>
<dbReference type="Pfam" id="PF00903">
    <property type="entry name" value="Glyoxalase"/>
    <property type="match status" value="1"/>
</dbReference>
<reference evidence="5 6" key="1">
    <citation type="submission" date="2019-09" db="EMBL/GenBank/DDBJ databases">
        <authorList>
            <person name="Chandra G."/>
            <person name="Truman W A."/>
        </authorList>
    </citation>
    <scope>NUCLEOTIDE SEQUENCE [LARGE SCALE GENOMIC DNA]</scope>
    <source>
        <strain evidence="5">PS925</strain>
    </source>
</reference>
<dbReference type="InterPro" id="IPR037523">
    <property type="entry name" value="VOC_core"/>
</dbReference>
<dbReference type="SUPFAM" id="SSF54593">
    <property type="entry name" value="Glyoxalase/Bleomycin resistance protein/Dihydroxybiphenyl dioxygenase"/>
    <property type="match status" value="1"/>
</dbReference>
<accession>A0A5E7SR65</accession>
<comment type="similarity">
    <text evidence="1">Belongs to the bleomycin resistance protein family.</text>
</comment>
<dbReference type="InterPro" id="IPR000335">
    <property type="entry name" value="Bleomycin-R"/>
</dbReference>